<reference evidence="3" key="1">
    <citation type="journal article" date="2013" name="Nat. Biotechnol.">
        <title>Chinese hamster genome sequenced from sorted chromosomes.</title>
        <authorList>
            <person name="Brinkrolf K."/>
            <person name="Rupp O."/>
            <person name="Laux H."/>
            <person name="Kollin F."/>
            <person name="Ernst W."/>
            <person name="Linke B."/>
            <person name="Kofler R."/>
            <person name="Romand S."/>
            <person name="Hesse F."/>
            <person name="Budach W.E."/>
            <person name="Galosy S."/>
            <person name="Muller D."/>
            <person name="Noll T."/>
            <person name="Wienberg J."/>
            <person name="Jostock T."/>
            <person name="Leonard M."/>
            <person name="Grillari J."/>
            <person name="Tauch A."/>
            <person name="Goesmann A."/>
            <person name="Helk B."/>
            <person name="Mott J.E."/>
            <person name="Puhler A."/>
            <person name="Borth N."/>
        </authorList>
    </citation>
    <scope>NUCLEOTIDE SEQUENCE [LARGE SCALE GENOMIC DNA]</scope>
    <source>
        <strain evidence="3">17A/GY</strain>
    </source>
</reference>
<dbReference type="EMBL" id="KE690118">
    <property type="protein sequence ID" value="ERE48775.1"/>
    <property type="molecule type" value="Genomic_DNA"/>
</dbReference>
<organism evidence="2 3">
    <name type="scientific">Cricetulus griseus</name>
    <name type="common">Chinese hamster</name>
    <name type="synonym">Cricetulus barabensis griseus</name>
    <dbReference type="NCBI Taxonomy" id="10029"/>
    <lineage>
        <taxon>Eukaryota</taxon>
        <taxon>Metazoa</taxon>
        <taxon>Chordata</taxon>
        <taxon>Craniata</taxon>
        <taxon>Vertebrata</taxon>
        <taxon>Euteleostomi</taxon>
        <taxon>Mammalia</taxon>
        <taxon>Eutheria</taxon>
        <taxon>Euarchontoglires</taxon>
        <taxon>Glires</taxon>
        <taxon>Rodentia</taxon>
        <taxon>Myomorpha</taxon>
        <taxon>Muroidea</taxon>
        <taxon>Cricetidae</taxon>
        <taxon>Cricetinae</taxon>
        <taxon>Cricetulus</taxon>
    </lineage>
</organism>
<feature type="non-terminal residue" evidence="2">
    <location>
        <position position="54"/>
    </location>
</feature>
<dbReference type="AlphaFoldDB" id="A0A061HUV5"/>
<dbReference type="Proteomes" id="UP000030759">
    <property type="component" value="Unassembled WGS sequence"/>
</dbReference>
<protein>
    <submittedName>
        <fullName evidence="2">Alpha-actinin-3</fullName>
    </submittedName>
</protein>
<evidence type="ECO:0000313" key="3">
    <source>
        <dbReference type="Proteomes" id="UP000030759"/>
    </source>
</evidence>
<feature type="region of interest" description="Disordered" evidence="1">
    <location>
        <begin position="1"/>
        <end position="34"/>
    </location>
</feature>
<accession>A0A061HUV5</accession>
<feature type="compositionally biased region" description="Gly residues" evidence="1">
    <location>
        <begin position="16"/>
        <end position="29"/>
    </location>
</feature>
<gene>
    <name evidence="2" type="ORF">H671_21553</name>
</gene>
<evidence type="ECO:0000256" key="1">
    <source>
        <dbReference type="SAM" id="MobiDB-lite"/>
    </source>
</evidence>
<proteinExistence type="predicted"/>
<name>A0A061HUV5_CRIGR</name>
<sequence length="54" mass="5879">MVDYHAANQAYQYGPSSGGNGAGGGGGMGDYMAQEDDWDRDLLLDPAWEKQQRK</sequence>
<evidence type="ECO:0000313" key="2">
    <source>
        <dbReference type="EMBL" id="ERE48775.1"/>
    </source>
</evidence>